<dbReference type="OrthoDB" id="1431247at2759"/>
<reference evidence="6 8" key="1">
    <citation type="submission" date="2016-08" db="EMBL/GenBank/DDBJ databases">
        <title>A Parts List for Fungal Cellulosomes Revealed by Comparative Genomics.</title>
        <authorList>
            <consortium name="DOE Joint Genome Institute"/>
            <person name="Haitjema C.H."/>
            <person name="Gilmore S.P."/>
            <person name="Henske J.K."/>
            <person name="Solomon K.V."/>
            <person name="De Groot R."/>
            <person name="Kuo A."/>
            <person name="Mondo S.J."/>
            <person name="Salamov A.A."/>
            <person name="Labutti K."/>
            <person name="Zhao Z."/>
            <person name="Chiniquy J."/>
            <person name="Barry K."/>
            <person name="Brewer H.M."/>
            <person name="Purvine S.O."/>
            <person name="Wright A.T."/>
            <person name="Boxma B."/>
            <person name="Van Alen T."/>
            <person name="Hackstein J.H."/>
            <person name="Baker S.E."/>
            <person name="Grigoriev I.V."/>
            <person name="O'Malley M.A."/>
        </authorList>
    </citation>
    <scope>NUCLEOTIDE SEQUENCE [LARGE SCALE GENOMIC DNA]</scope>
    <source>
        <strain evidence="6 8">S4</strain>
    </source>
</reference>
<evidence type="ECO:0000256" key="1">
    <source>
        <dbReference type="ARBA" id="ARBA00023016"/>
    </source>
</evidence>
<dbReference type="Proteomes" id="UP000193944">
    <property type="component" value="Unassembled WGS sequence"/>
</dbReference>
<keyword evidence="1" id="KW-0346">Stress response</keyword>
<feature type="region of interest" description="Disordered" evidence="4">
    <location>
        <begin position="55"/>
        <end position="85"/>
    </location>
</feature>
<dbReference type="EMBL" id="MCFG01000164">
    <property type="protein sequence ID" value="ORX79794.1"/>
    <property type="molecule type" value="Genomic_DNA"/>
</dbReference>
<dbReference type="AlphaFoldDB" id="A0A1Y1X1Z7"/>
<reference evidence="6 8" key="2">
    <citation type="submission" date="2016-08" db="EMBL/GenBank/DDBJ databases">
        <title>Pervasive Adenine N6-methylation of Active Genes in Fungi.</title>
        <authorList>
            <consortium name="DOE Joint Genome Institute"/>
            <person name="Mondo S.J."/>
            <person name="Dannebaum R.O."/>
            <person name="Kuo R.C."/>
            <person name="Labutti K."/>
            <person name="Haridas S."/>
            <person name="Kuo A."/>
            <person name="Salamov A."/>
            <person name="Ahrendt S.R."/>
            <person name="Lipzen A."/>
            <person name="Sullivan W."/>
            <person name="Andreopoulos W.B."/>
            <person name="Clum A."/>
            <person name="Lindquist E."/>
            <person name="Daum C."/>
            <person name="Ramamoorthy G.K."/>
            <person name="Gryganskyi A."/>
            <person name="Culley D."/>
            <person name="Magnuson J.K."/>
            <person name="James T.Y."/>
            <person name="O'Malley M.A."/>
            <person name="Stajich J.E."/>
            <person name="Spatafora J.W."/>
            <person name="Visel A."/>
            <person name="Grigoriev I.V."/>
        </authorList>
    </citation>
    <scope>NUCLEOTIDE SEQUENCE [LARGE SCALE GENOMIC DNA]</scope>
    <source>
        <strain evidence="6 8">S4</strain>
    </source>
</reference>
<dbReference type="EMBL" id="MCFG01000164">
    <property type="protein sequence ID" value="ORX79793.1"/>
    <property type="molecule type" value="Genomic_DNA"/>
</dbReference>
<dbReference type="Gene3D" id="2.60.40.790">
    <property type="match status" value="1"/>
</dbReference>
<name>A0A1Y1X1Z7_9FUNG</name>
<proteinExistence type="inferred from homology"/>
<sequence length="208" mass="24199">MSFFFYDEPIKESERSILNNSVVDDDSDSNLENDFYGHPLVAGYPYIYAYPPYNYPQNPQNPQNVPKSEPKPKINKPATKRQSTHPFDKDVYKLVDFRPNVDLGEDEKNFYIQVDLPGMTKDQIHMELSEDCILKISGKRENKYKKADNKDMKVSKMDCQYGKFSRAFRIHETANLDKIQAKMENGVLSVVIPKLEPTKTQRRTIHVQ</sequence>
<keyword evidence="8" id="KW-1185">Reference proteome</keyword>
<feature type="domain" description="SHSP" evidence="5">
    <location>
        <begin position="92"/>
        <end position="208"/>
    </location>
</feature>
<feature type="compositionally biased region" description="Low complexity" evidence="4">
    <location>
        <begin position="55"/>
        <end position="64"/>
    </location>
</feature>
<comment type="similarity">
    <text evidence="2 3">Belongs to the small heat shock protein (HSP20) family.</text>
</comment>
<accession>A0A1Y1X1Z7</accession>
<evidence type="ECO:0000256" key="4">
    <source>
        <dbReference type="SAM" id="MobiDB-lite"/>
    </source>
</evidence>
<evidence type="ECO:0000256" key="2">
    <source>
        <dbReference type="PROSITE-ProRule" id="PRU00285"/>
    </source>
</evidence>
<dbReference type="PANTHER" id="PTHR11527">
    <property type="entry name" value="HEAT-SHOCK PROTEIN 20 FAMILY MEMBER"/>
    <property type="match status" value="1"/>
</dbReference>
<dbReference type="InterPro" id="IPR031107">
    <property type="entry name" value="Small_HSP"/>
</dbReference>
<dbReference type="PROSITE" id="PS01031">
    <property type="entry name" value="SHSP"/>
    <property type="match status" value="1"/>
</dbReference>
<organism evidence="6 8">
    <name type="scientific">Anaeromyces robustus</name>
    <dbReference type="NCBI Taxonomy" id="1754192"/>
    <lineage>
        <taxon>Eukaryota</taxon>
        <taxon>Fungi</taxon>
        <taxon>Fungi incertae sedis</taxon>
        <taxon>Chytridiomycota</taxon>
        <taxon>Chytridiomycota incertae sedis</taxon>
        <taxon>Neocallimastigomycetes</taxon>
        <taxon>Neocallimastigales</taxon>
        <taxon>Neocallimastigaceae</taxon>
        <taxon>Anaeromyces</taxon>
    </lineage>
</organism>
<evidence type="ECO:0000256" key="3">
    <source>
        <dbReference type="RuleBase" id="RU003616"/>
    </source>
</evidence>
<gene>
    <name evidence="6" type="ORF">BCR32DRAFT_327987</name>
    <name evidence="7" type="ORF">BCR32DRAFT_327988</name>
</gene>
<dbReference type="STRING" id="1754192.A0A1Y1X1Z7"/>
<dbReference type="InterPro" id="IPR002068">
    <property type="entry name" value="A-crystallin/Hsp20_dom"/>
</dbReference>
<dbReference type="InterPro" id="IPR008978">
    <property type="entry name" value="HSP20-like_chaperone"/>
</dbReference>
<dbReference type="Pfam" id="PF00011">
    <property type="entry name" value="HSP20"/>
    <property type="match status" value="1"/>
</dbReference>
<protein>
    <submittedName>
        <fullName evidence="6">HSP20-like chaperone</fullName>
    </submittedName>
</protein>
<evidence type="ECO:0000313" key="7">
    <source>
        <dbReference type="EMBL" id="ORX79794.1"/>
    </source>
</evidence>
<evidence type="ECO:0000313" key="6">
    <source>
        <dbReference type="EMBL" id="ORX79793.1"/>
    </source>
</evidence>
<evidence type="ECO:0000313" key="8">
    <source>
        <dbReference type="Proteomes" id="UP000193944"/>
    </source>
</evidence>
<dbReference type="SUPFAM" id="SSF49764">
    <property type="entry name" value="HSP20-like chaperones"/>
    <property type="match status" value="1"/>
</dbReference>
<comment type="caution">
    <text evidence="6">The sequence shown here is derived from an EMBL/GenBank/DDBJ whole genome shotgun (WGS) entry which is preliminary data.</text>
</comment>
<dbReference type="CDD" id="cd06464">
    <property type="entry name" value="ACD_sHsps-like"/>
    <property type="match status" value="1"/>
</dbReference>
<evidence type="ECO:0000259" key="5">
    <source>
        <dbReference type="PROSITE" id="PS01031"/>
    </source>
</evidence>